<feature type="compositionally biased region" description="Basic and acidic residues" evidence="4">
    <location>
        <begin position="789"/>
        <end position="815"/>
    </location>
</feature>
<evidence type="ECO:0000256" key="2">
    <source>
        <dbReference type="ARBA" id="ARBA00008164"/>
    </source>
</evidence>
<dbReference type="Proteomes" id="UP000008281">
    <property type="component" value="Unassembled WGS sequence"/>
</dbReference>
<evidence type="ECO:0000256" key="4">
    <source>
        <dbReference type="SAM" id="MobiDB-lite"/>
    </source>
</evidence>
<dbReference type="SUPFAM" id="SSF117892">
    <property type="entry name" value="Band 7/SPFH domain"/>
    <property type="match status" value="1"/>
</dbReference>
<dbReference type="PANTHER" id="PTHR10264:SF19">
    <property type="entry name" value="AT06885P-RELATED"/>
    <property type="match status" value="1"/>
</dbReference>
<dbReference type="FunFam" id="3.30.479.30:FF:000002">
    <property type="entry name" value="band 7 protein AGAP004871"/>
    <property type="match status" value="1"/>
</dbReference>
<feature type="region of interest" description="Disordered" evidence="4">
    <location>
        <begin position="1274"/>
        <end position="1293"/>
    </location>
</feature>
<feature type="region of interest" description="Disordered" evidence="4">
    <location>
        <begin position="1201"/>
        <end position="1221"/>
    </location>
</feature>
<evidence type="ECO:0000256" key="5">
    <source>
        <dbReference type="SAM" id="Phobius"/>
    </source>
</evidence>
<dbReference type="OMA" id="HEFFTQT"/>
<dbReference type="Gene3D" id="6.10.250.2090">
    <property type="match status" value="1"/>
</dbReference>
<feature type="compositionally biased region" description="Low complexity" evidence="4">
    <location>
        <begin position="357"/>
        <end position="367"/>
    </location>
</feature>
<dbReference type="InterPro" id="IPR036013">
    <property type="entry name" value="Band_7/SPFH_dom_sf"/>
</dbReference>
<dbReference type="Gene3D" id="3.30.479.30">
    <property type="entry name" value="Band 7 domain"/>
    <property type="match status" value="1"/>
</dbReference>
<dbReference type="HOGENOM" id="CLU_006437_1_0_1"/>
<feature type="compositionally biased region" description="Acidic residues" evidence="4">
    <location>
        <begin position="936"/>
        <end position="954"/>
    </location>
</feature>
<feature type="domain" description="Band 7" evidence="6">
    <location>
        <begin position="64"/>
        <end position="223"/>
    </location>
</feature>
<gene>
    <name evidence="7" type="primary">Cre-mec-2</name>
    <name evidence="7" type="ORF">CRE_00709</name>
</gene>
<proteinExistence type="inferred from homology"/>
<dbReference type="Pfam" id="PF01145">
    <property type="entry name" value="Band_7"/>
    <property type="match status" value="1"/>
</dbReference>
<dbReference type="CDD" id="cd03403">
    <property type="entry name" value="SPFH_stomatin"/>
    <property type="match status" value="1"/>
</dbReference>
<dbReference type="SMART" id="SM00244">
    <property type="entry name" value="PHB"/>
    <property type="match status" value="1"/>
</dbReference>
<dbReference type="InterPro" id="IPR043202">
    <property type="entry name" value="Band-7_stomatin-like"/>
</dbReference>
<dbReference type="InterPro" id="IPR001972">
    <property type="entry name" value="Stomatin_HflK_fam"/>
</dbReference>
<feature type="compositionally biased region" description="Polar residues" evidence="4">
    <location>
        <begin position="1212"/>
        <end position="1221"/>
    </location>
</feature>
<keyword evidence="8" id="KW-1185">Reference proteome</keyword>
<feature type="compositionally biased region" description="Polar residues" evidence="4">
    <location>
        <begin position="816"/>
        <end position="832"/>
    </location>
</feature>
<feature type="compositionally biased region" description="Basic and acidic residues" evidence="4">
    <location>
        <begin position="687"/>
        <end position="706"/>
    </location>
</feature>
<reference evidence="7" key="1">
    <citation type="submission" date="2007-07" db="EMBL/GenBank/DDBJ databases">
        <title>PCAP assembly of the Caenorhabditis remanei genome.</title>
        <authorList>
            <consortium name="The Caenorhabditis remanei Sequencing Consortium"/>
            <person name="Wilson R.K."/>
        </authorList>
    </citation>
    <scope>NUCLEOTIDE SEQUENCE [LARGE SCALE GENOMIC DNA]</scope>
    <source>
        <strain evidence="7">PB4641</strain>
    </source>
</reference>
<sequence length="1293" mass="143468">MKTRETVATTSGTDSSPKTTILPAKKDYFHVEANIQNEFGVCGWILTILSYLLIFFTLPISACMCIKVVQEYERAVIFRLGRLMPGGAKGPGIFFIVPCIDTYRKVDLRVLSFEVPPQEILSKDSVTVAVDAVVYFRISNATISVTNVEDAARSTKLLAQTTLRNILGTKTLAEMLSDREAISHQMQTTLDEATEPWGVKVERVEVKDVRLPVQLQRAMAAEAEAAREARAKVIVAEGEQKASRALKEAAEVIAESPSALQLRYLQTLNSISAEKNSTIIFPFPIDLLSAFLQRPAAKVEEPPALPKKIRSCCLYKYPDWVQGMVGGEGGGGGHGHSHGGGGLGSSQGAYHPSQAGSGPSTTTTSGRPLLRSVSVVVLSLSNPNTNITMNLCCKLVAGVYTPTIRNIPISKDEQFCMREAQLHSAVPPISAPSQSQTSASQLDPGENNYYSPVTISMWLLGFFVSSMCSGSRSGQQSRRSSKAPGTGANSLLKQAIANRMMPHVAPSDGGETSTNPNLASSSATSLTTEPAKIHRTDSSEMSKSVLLNPAWYRDDQGRTGYKTSDWEKMSNQQKNVVKENRKKRKESTSETGVIKELDPDLLSQSSSEKADSGSDNKSMSSVQSDQKDLKDAKDSKLDKKQAKALEKEKKKLEKEQKKLEKAQKKKEAEEEKKLKKKKGSSTNISEVGEHESVEMKTVEKKKEKAEATITLTMVSKDKKTKSQEKSKQEKHHETTESDSSKETIRKDSTEKISKEKVKKQSSKEDTTDKDSRNEGRPPSGTTHSSVRKLKAESFSKKTGHGEPRKKNIGDRRDSSMSELSRGSFKSVTFNDRVQTHEIERNSSVYTSSEDDAAIMSDDEMSKPSQAKMKKKLTMLQQQDPQMYNQMGQNRQQEEHTDIYDDEDLEDFEEQERLALLVAQGYDFRREMQYDQNEGVPYEDDESEEEENEEEDAEDTLSQNSYYAEDVEGADIYLRNEHSFLGTDVNPRVQIQNVGGYEMFDRTMLGSMSKLHGEDSASNSLLFGYNFPRSASGYFEPPPEAGPMNFSYEEAMLNRQVQALQQQQLLQQLQKLPLQSPQLQRELQHEVPGVHKLSPSGGSLRQTATQRSIYENVTPGDLLSQPQSLIIPQSPSQRNLQARHEFFTQTPSNVVSKTIMAASSDGQSVQSLGSTDSNATVRAEDEMRKKFVARFGVRKAPIAREEDPADPQHMNVMGSQESMNSTDSRESVVSAASIKAEALARRNFNYYTSDPIGKTINERYNFNEMDRNLSALVKPLWAGNEKEDRAEKDDSTSS</sequence>
<feature type="region of interest" description="Disordered" evidence="4">
    <location>
        <begin position="561"/>
        <end position="873"/>
    </location>
</feature>
<dbReference type="EMBL" id="DS268407">
    <property type="protein sequence ID" value="EFO82226.1"/>
    <property type="molecule type" value="Genomic_DNA"/>
</dbReference>
<protein>
    <submittedName>
        <fullName evidence="7">CRE-MEC-2 protein</fullName>
    </submittedName>
</protein>
<feature type="compositionally biased region" description="Basic and acidic residues" evidence="4">
    <location>
        <begin position="761"/>
        <end position="775"/>
    </location>
</feature>
<dbReference type="GO" id="GO:0043005">
    <property type="term" value="C:neuron projection"/>
    <property type="evidence" value="ECO:0007669"/>
    <property type="project" value="UniProtKB-ARBA"/>
</dbReference>
<dbReference type="GO" id="GO:0005886">
    <property type="term" value="C:plasma membrane"/>
    <property type="evidence" value="ECO:0007669"/>
    <property type="project" value="InterPro"/>
</dbReference>
<feature type="compositionally biased region" description="Acidic residues" evidence="4">
    <location>
        <begin position="848"/>
        <end position="858"/>
    </location>
</feature>
<evidence type="ECO:0000256" key="1">
    <source>
        <dbReference type="ARBA" id="ARBA00004370"/>
    </source>
</evidence>
<evidence type="ECO:0000259" key="6">
    <source>
        <dbReference type="SMART" id="SM00244"/>
    </source>
</evidence>
<feature type="compositionally biased region" description="Low complexity" evidence="4">
    <location>
        <begin position="512"/>
        <end position="528"/>
    </location>
</feature>
<organism evidence="8">
    <name type="scientific">Caenorhabditis remanei</name>
    <name type="common">Caenorhabditis vulgaris</name>
    <dbReference type="NCBI Taxonomy" id="31234"/>
    <lineage>
        <taxon>Eukaryota</taxon>
        <taxon>Metazoa</taxon>
        <taxon>Ecdysozoa</taxon>
        <taxon>Nematoda</taxon>
        <taxon>Chromadorea</taxon>
        <taxon>Rhabditida</taxon>
        <taxon>Rhabditina</taxon>
        <taxon>Rhabditomorpha</taxon>
        <taxon>Rhabditoidea</taxon>
        <taxon>Rhabditidae</taxon>
        <taxon>Peloderinae</taxon>
        <taxon>Caenorhabditis</taxon>
    </lineage>
</organism>
<dbReference type="OrthoDB" id="5856197at2759"/>
<feature type="compositionally biased region" description="Gly residues" evidence="4">
    <location>
        <begin position="328"/>
        <end position="345"/>
    </location>
</feature>
<feature type="region of interest" description="Disordered" evidence="4">
    <location>
        <begin position="502"/>
        <end position="542"/>
    </location>
</feature>
<dbReference type="PANTHER" id="PTHR10264">
    <property type="entry name" value="BAND 7 PROTEIN-RELATED"/>
    <property type="match status" value="1"/>
</dbReference>
<dbReference type="InParanoid" id="E3LDX9"/>
<name>E3LDX9_CAERE</name>
<feature type="region of interest" description="Disordered" evidence="4">
    <location>
        <begin position="328"/>
        <end position="367"/>
    </location>
</feature>
<comment type="similarity">
    <text evidence="2">Belongs to the band 7/mec-2 family.</text>
</comment>
<evidence type="ECO:0000313" key="8">
    <source>
        <dbReference type="Proteomes" id="UP000008281"/>
    </source>
</evidence>
<comment type="subcellular location">
    <subcellularLocation>
        <location evidence="1">Membrane</location>
    </subcellularLocation>
</comment>
<dbReference type="PRINTS" id="PR00721">
    <property type="entry name" value="STOMATIN"/>
</dbReference>
<feature type="compositionally biased region" description="Basic and acidic residues" evidence="4">
    <location>
        <begin position="1279"/>
        <end position="1293"/>
    </location>
</feature>
<evidence type="ECO:0000313" key="7">
    <source>
        <dbReference type="EMBL" id="EFO82226.1"/>
    </source>
</evidence>
<keyword evidence="5" id="KW-1133">Transmembrane helix</keyword>
<feature type="compositionally biased region" description="Basic and acidic residues" evidence="4">
    <location>
        <begin position="715"/>
        <end position="755"/>
    </location>
</feature>
<keyword evidence="3 5" id="KW-0472">Membrane</keyword>
<evidence type="ECO:0000256" key="3">
    <source>
        <dbReference type="ARBA" id="ARBA00023136"/>
    </source>
</evidence>
<feature type="compositionally biased region" description="Basic and acidic residues" evidence="4">
    <location>
        <begin position="625"/>
        <end position="673"/>
    </location>
</feature>
<feature type="region of interest" description="Disordered" evidence="4">
    <location>
        <begin position="931"/>
        <end position="960"/>
    </location>
</feature>
<dbReference type="eggNOG" id="KOG2621">
    <property type="taxonomic scope" value="Eukaryota"/>
</dbReference>
<dbReference type="STRING" id="31234.E3LDX9"/>
<dbReference type="InterPro" id="IPR001107">
    <property type="entry name" value="Band_7"/>
</dbReference>
<dbReference type="PROSITE" id="PS01270">
    <property type="entry name" value="BAND_7"/>
    <property type="match status" value="1"/>
</dbReference>
<keyword evidence="5" id="KW-0812">Transmembrane</keyword>
<dbReference type="InterPro" id="IPR018080">
    <property type="entry name" value="Band_7/stomatin-like_CS"/>
</dbReference>
<feature type="transmembrane region" description="Helical" evidence="5">
    <location>
        <begin position="39"/>
        <end position="60"/>
    </location>
</feature>
<accession>E3LDX9</accession>
<feature type="compositionally biased region" description="Basic and acidic residues" evidence="4">
    <location>
        <begin position="531"/>
        <end position="540"/>
    </location>
</feature>